<accession>A0A9Q7A9T8</accession>
<dbReference type="InterPro" id="IPR041489">
    <property type="entry name" value="PDZ_6"/>
</dbReference>
<dbReference type="NCBIfam" id="NF041616">
    <property type="entry name" value="T2SS_C_SYNERG"/>
    <property type="match status" value="1"/>
</dbReference>
<dbReference type="RefSeq" id="WP_274374410.1">
    <property type="nucleotide sequence ID" value="NZ_CP072943.1"/>
</dbReference>
<dbReference type="EMBL" id="CP072943">
    <property type="protein sequence ID" value="QTX33135.1"/>
    <property type="molecule type" value="Genomic_DNA"/>
</dbReference>
<dbReference type="AlphaFoldDB" id="A0A9Q7A9T8"/>
<sequence>MEGDPAMRRLRLSPPRISGSARSALLLWGRRLALPLAVAVAGVIVGSVGARAVEIALRQRLLDGIHTWALRESSVGTLPSGDPLAEGLKAFVEANPFGVERQIALQDRTPAAAEPDRASFRKARLVGTLPPEGAFVLVGETVRLILRGQTAQGYELTDVEPGRALFRGAEGDLLVLTLEFAKAVAVAPPARAARPAPAPEPAALSVTAAAPGKEGAVDRDLVNNLLMNPFEELRKIRLQPHVQDGSAAGIEVRYIRDDSILRQLGVSRGDVIQSVNGVQIQNMNDVANAISSLMGGSRFDVSVLRGGQPVELSYTVK</sequence>
<organism evidence="2 3">
    <name type="scientific">Aminithiophilus ramosus</name>
    <dbReference type="NCBI Taxonomy" id="3029084"/>
    <lineage>
        <taxon>Bacteria</taxon>
        <taxon>Thermotogati</taxon>
        <taxon>Synergistota</taxon>
        <taxon>Synergistia</taxon>
        <taxon>Synergistales</taxon>
        <taxon>Aminithiophilaceae</taxon>
        <taxon>Aminithiophilus</taxon>
    </lineage>
</organism>
<protein>
    <recommendedName>
        <fullName evidence="1">PDZ domain-containing protein</fullName>
    </recommendedName>
</protein>
<dbReference type="Gene3D" id="2.30.42.10">
    <property type="match status" value="1"/>
</dbReference>
<keyword evidence="3" id="KW-1185">Reference proteome</keyword>
<evidence type="ECO:0000259" key="1">
    <source>
        <dbReference type="Pfam" id="PF17820"/>
    </source>
</evidence>
<evidence type="ECO:0000313" key="2">
    <source>
        <dbReference type="EMBL" id="QTX33135.1"/>
    </source>
</evidence>
<dbReference type="KEGG" id="aram:KAR29_04345"/>
<dbReference type="SUPFAM" id="SSF50156">
    <property type="entry name" value="PDZ domain-like"/>
    <property type="match status" value="1"/>
</dbReference>
<proteinExistence type="predicted"/>
<name>A0A9Q7A9T8_9BACT</name>
<dbReference type="Pfam" id="PF17820">
    <property type="entry name" value="PDZ_6"/>
    <property type="match status" value="1"/>
</dbReference>
<dbReference type="InterPro" id="IPR036034">
    <property type="entry name" value="PDZ_sf"/>
</dbReference>
<evidence type="ECO:0000313" key="3">
    <source>
        <dbReference type="Proteomes" id="UP000671879"/>
    </source>
</evidence>
<reference evidence="3" key="1">
    <citation type="submission" date="2021-04" db="EMBL/GenBank/DDBJ databases">
        <title>A novel Synergistetes isolate from a pyrite-forming mixed culture.</title>
        <authorList>
            <person name="Bunk B."/>
            <person name="Sproer C."/>
            <person name="Spring S."/>
            <person name="Pester M."/>
        </authorList>
    </citation>
    <scope>NUCLEOTIDE SEQUENCE [LARGE SCALE GENOMIC DNA]</scope>
    <source>
        <strain evidence="3">J.5.4.2-T.3.5.2</strain>
    </source>
</reference>
<dbReference type="InterPro" id="IPR048114">
    <property type="entry name" value="T2SS_C_SYNERG"/>
</dbReference>
<feature type="domain" description="PDZ" evidence="1">
    <location>
        <begin position="252"/>
        <end position="304"/>
    </location>
</feature>
<gene>
    <name evidence="2" type="ORF">KAR29_04345</name>
</gene>
<dbReference type="Proteomes" id="UP000671879">
    <property type="component" value="Chromosome"/>
</dbReference>